<evidence type="ECO:0000313" key="1">
    <source>
        <dbReference type="EMBL" id="KJH44954.1"/>
    </source>
</evidence>
<accession>A0A0D8XMC4</accession>
<dbReference type="OrthoDB" id="5794558at2759"/>
<dbReference type="EMBL" id="KN716437">
    <property type="protein sequence ID" value="KJH44954.1"/>
    <property type="molecule type" value="Genomic_DNA"/>
</dbReference>
<sequence>MPKYSERSASPDNEAQLQPASCFVLDQITDELYQMFCREVLDERPQNCSSTERKLLDDMSSSGNFGEALNCFRERYIEKVIAVKKSDPNPICAALAHIQQLFVGFPPEIRGLLVRRCSAKSDLQQSSKAITPRRCSARISKSKECLAVDSKNGIVNINESIDIPFTTKSTPKPKPMYINLLVPLDDYIYDKIAEVLAGRCSLESIEDESLRLAIENIRDSGDIIVEDWVEEQFFCPPGLRLRANDEFGRILVRKSEVAEVWRMCYATLNDRSQNEILNAVEAQYVGIATKTNIDILAMEDTMYGERSYNQALFLTDLYSGYSFARALTDCLDLAIIVRHVMDIFGSFGPPEAYRTFSLEYSAVIIDVMSDIERLFKIPIKNIGVGLFIGSGFSCI</sequence>
<protein>
    <submittedName>
        <fullName evidence="1">Uncharacterized protein</fullName>
    </submittedName>
</protein>
<evidence type="ECO:0000313" key="2">
    <source>
        <dbReference type="Proteomes" id="UP000053766"/>
    </source>
</evidence>
<organism evidence="1 2">
    <name type="scientific">Dictyocaulus viviparus</name>
    <name type="common">Bovine lungworm</name>
    <dbReference type="NCBI Taxonomy" id="29172"/>
    <lineage>
        <taxon>Eukaryota</taxon>
        <taxon>Metazoa</taxon>
        <taxon>Ecdysozoa</taxon>
        <taxon>Nematoda</taxon>
        <taxon>Chromadorea</taxon>
        <taxon>Rhabditida</taxon>
        <taxon>Rhabditina</taxon>
        <taxon>Rhabditomorpha</taxon>
        <taxon>Strongyloidea</taxon>
        <taxon>Metastrongylidae</taxon>
        <taxon>Dictyocaulus</taxon>
    </lineage>
</organism>
<dbReference type="Proteomes" id="UP000053766">
    <property type="component" value="Unassembled WGS sequence"/>
</dbReference>
<reference evidence="2" key="2">
    <citation type="journal article" date="2016" name="Sci. Rep.">
        <title>Dictyocaulus viviparus genome, variome and transcriptome elucidate lungworm biology and support future intervention.</title>
        <authorList>
            <person name="McNulty S.N."/>
            <person name="Strube C."/>
            <person name="Rosa B.A."/>
            <person name="Martin J.C."/>
            <person name="Tyagi R."/>
            <person name="Choi Y.J."/>
            <person name="Wang Q."/>
            <person name="Hallsworth Pepin K."/>
            <person name="Zhang X."/>
            <person name="Ozersky P."/>
            <person name="Wilson R.K."/>
            <person name="Sternberg P.W."/>
            <person name="Gasser R.B."/>
            <person name="Mitreva M."/>
        </authorList>
    </citation>
    <scope>NUCLEOTIDE SEQUENCE [LARGE SCALE GENOMIC DNA]</scope>
    <source>
        <strain evidence="2">HannoverDv2000</strain>
    </source>
</reference>
<dbReference type="AlphaFoldDB" id="A0A0D8XMC4"/>
<reference evidence="1 2" key="1">
    <citation type="submission" date="2013-11" db="EMBL/GenBank/DDBJ databases">
        <title>Draft genome of the bovine lungworm Dictyocaulus viviparus.</title>
        <authorList>
            <person name="Mitreva M."/>
        </authorList>
    </citation>
    <scope>NUCLEOTIDE SEQUENCE [LARGE SCALE GENOMIC DNA]</scope>
    <source>
        <strain evidence="1 2">HannoverDv2000</strain>
    </source>
</reference>
<keyword evidence="2" id="KW-1185">Reference proteome</keyword>
<name>A0A0D8XMC4_DICVI</name>
<proteinExistence type="predicted"/>
<gene>
    <name evidence="1" type="ORF">DICVIV_08991</name>
</gene>